<sequence length="187" mass="21723">MEEENYIQSKETAENLKNEANKEYSKGHYNLAIEKYTQGIYSCPKEENRLLSILHSNRAACHINLDNLDAGLIDSNDAIQFDNEYPKGYLRRFTILEKKEKWHDALKDINKVFELDENLKIDQKLVARQKRVEKLSSELFEKEKGEMLGKLKDFGNMVLGKVGLSLDNFQVEKNPDSGSYNIQFKQN</sequence>
<dbReference type="PANTHER" id="PTHR46014">
    <property type="entry name" value="TETRATRICOPEPTIDE REPEAT PROTEIN 1"/>
    <property type="match status" value="1"/>
</dbReference>
<dbReference type="InterPro" id="IPR011990">
    <property type="entry name" value="TPR-like_helical_dom_sf"/>
</dbReference>
<evidence type="ECO:0000313" key="1">
    <source>
        <dbReference type="EMBL" id="EEA08142.1"/>
    </source>
</evidence>
<dbReference type="InterPro" id="IPR019734">
    <property type="entry name" value="TPR_rpt"/>
</dbReference>
<accession>B6AIV1</accession>
<dbReference type="RefSeq" id="XP_002142491.1">
    <property type="nucleotide sequence ID" value="XM_002142455.1"/>
</dbReference>
<dbReference type="Gene3D" id="1.25.40.10">
    <property type="entry name" value="Tetratricopeptide repeat domain"/>
    <property type="match status" value="1"/>
</dbReference>
<organism evidence="1 2">
    <name type="scientific">Cryptosporidium muris (strain RN66)</name>
    <dbReference type="NCBI Taxonomy" id="441375"/>
    <lineage>
        <taxon>Eukaryota</taxon>
        <taxon>Sar</taxon>
        <taxon>Alveolata</taxon>
        <taxon>Apicomplexa</taxon>
        <taxon>Conoidasida</taxon>
        <taxon>Coccidia</taxon>
        <taxon>Eucoccidiorida</taxon>
        <taxon>Eimeriorina</taxon>
        <taxon>Cryptosporidiidae</taxon>
        <taxon>Cryptosporidium</taxon>
    </lineage>
</organism>
<name>B6AIV1_CRYMR</name>
<reference evidence="1" key="1">
    <citation type="submission" date="2008-06" db="EMBL/GenBank/DDBJ databases">
        <authorList>
            <person name="Lorenzi H."/>
            <person name="Inman J."/>
            <person name="Miller J."/>
            <person name="Schobel S."/>
            <person name="Amedeo P."/>
            <person name="Caler E.V."/>
            <person name="da Silva J."/>
        </authorList>
    </citation>
    <scope>NUCLEOTIDE SEQUENCE [LARGE SCALE GENOMIC DNA]</scope>
    <source>
        <strain evidence="1">RN66</strain>
    </source>
</reference>
<gene>
    <name evidence="1" type="ORF">CMU_010900</name>
</gene>
<dbReference type="AlphaFoldDB" id="B6AIV1"/>
<dbReference type="GeneID" id="6997622"/>
<keyword evidence="2" id="KW-1185">Reference proteome</keyword>
<dbReference type="Proteomes" id="UP000001460">
    <property type="component" value="Unassembled WGS sequence"/>
</dbReference>
<protein>
    <submittedName>
        <fullName evidence="1">Uncharacterized protein</fullName>
    </submittedName>
</protein>
<dbReference type="PANTHER" id="PTHR46014:SF1">
    <property type="entry name" value="TETRATRICOPEPTIDE REPEAT PROTEIN 1"/>
    <property type="match status" value="1"/>
</dbReference>
<dbReference type="OrthoDB" id="1872379at2759"/>
<dbReference type="VEuPathDB" id="CryptoDB:CMU_010900"/>
<dbReference type="OMA" id="KSAIDDC"/>
<dbReference type="SUPFAM" id="SSF48452">
    <property type="entry name" value="TPR-like"/>
    <property type="match status" value="1"/>
</dbReference>
<proteinExistence type="predicted"/>
<evidence type="ECO:0000313" key="2">
    <source>
        <dbReference type="Proteomes" id="UP000001460"/>
    </source>
</evidence>
<dbReference type="SMART" id="SM00028">
    <property type="entry name" value="TPR"/>
    <property type="match status" value="3"/>
</dbReference>
<dbReference type="eggNOG" id="KOG4234">
    <property type="taxonomic scope" value="Eukaryota"/>
</dbReference>
<dbReference type="EMBL" id="DS989737">
    <property type="protein sequence ID" value="EEA08142.1"/>
    <property type="molecule type" value="Genomic_DNA"/>
</dbReference>
<dbReference type="InterPro" id="IPR052769">
    <property type="entry name" value="TPR_domain_protein"/>
</dbReference>